<feature type="region of interest" description="Disordered" evidence="9">
    <location>
        <begin position="125"/>
        <end position="147"/>
    </location>
</feature>
<comment type="similarity">
    <text evidence="2">Belongs to the complex I NDUFA5 subunit family.</text>
</comment>
<dbReference type="GO" id="GO:0022904">
    <property type="term" value="P:respiratory electron transport chain"/>
    <property type="evidence" value="ECO:0007669"/>
    <property type="project" value="InterPro"/>
</dbReference>
<evidence type="ECO:0000256" key="4">
    <source>
        <dbReference type="ARBA" id="ARBA00022660"/>
    </source>
</evidence>
<keyword evidence="8" id="KW-0472">Membrane</keyword>
<accession>A0A1V8STX0</accession>
<evidence type="ECO:0000256" key="9">
    <source>
        <dbReference type="SAM" id="MobiDB-lite"/>
    </source>
</evidence>
<keyword evidence="5" id="KW-0999">Mitochondrion inner membrane</keyword>
<comment type="caution">
    <text evidence="10">The sequence shown here is derived from an EMBL/GenBank/DDBJ whole genome shotgun (WGS) entry which is preliminary data.</text>
</comment>
<evidence type="ECO:0000256" key="3">
    <source>
        <dbReference type="ARBA" id="ARBA00022448"/>
    </source>
</evidence>
<sequence>MRHSLRLLAQVERSTRFLEAGAPTGLAGLLTHSAPRSTLLYLYNDTLEKLKQFPESSVYRQSTEALTKHRLRILEEVKPEGLEEWQSRIQSAIDAFPNAFRKVPTSIADKSFNIIWRPHATEGSASADYDEEYSGASHLEGPKYEDDKQNLGTAMARDMRAEGEKIPRIEAEPSLTGEQIGEIELKIGAGLIEEVIQVAEGEAKLVETLLEAKVWEDLEEKPTEGQWEYYQRDTHTGTTQAR</sequence>
<evidence type="ECO:0000256" key="5">
    <source>
        <dbReference type="ARBA" id="ARBA00022792"/>
    </source>
</evidence>
<dbReference type="InParanoid" id="A0A1V8STX0"/>
<protein>
    <recommendedName>
        <fullName evidence="12">NADH-ubiquinone oxidoreductase 29.9 kDa subunit, mitochondrial</fullName>
    </recommendedName>
</protein>
<dbReference type="AlphaFoldDB" id="A0A1V8STX0"/>
<evidence type="ECO:0000256" key="8">
    <source>
        <dbReference type="ARBA" id="ARBA00023136"/>
    </source>
</evidence>
<gene>
    <name evidence="10" type="ORF">B0A48_11998</name>
</gene>
<evidence type="ECO:0008006" key="12">
    <source>
        <dbReference type="Google" id="ProtNLM"/>
    </source>
</evidence>
<evidence type="ECO:0000256" key="2">
    <source>
        <dbReference type="ARBA" id="ARBA00010261"/>
    </source>
</evidence>
<comment type="subcellular location">
    <subcellularLocation>
        <location evidence="1">Mitochondrion inner membrane</location>
        <topology evidence="1">Peripheral membrane protein</topology>
        <orientation evidence="1">Matrix side</orientation>
    </subcellularLocation>
</comment>
<dbReference type="PANTHER" id="PTHR12653:SF0">
    <property type="entry name" value="NADH DEHYDROGENASE [UBIQUINONE] 1 ALPHA SUBCOMPLEX SUBUNIT 5"/>
    <property type="match status" value="1"/>
</dbReference>
<evidence type="ECO:0000256" key="1">
    <source>
        <dbReference type="ARBA" id="ARBA00004443"/>
    </source>
</evidence>
<dbReference type="OrthoDB" id="286811at2759"/>
<name>A0A1V8STX0_9PEZI</name>
<evidence type="ECO:0000313" key="10">
    <source>
        <dbReference type="EMBL" id="OQO02471.1"/>
    </source>
</evidence>
<dbReference type="GO" id="GO:0005743">
    <property type="term" value="C:mitochondrial inner membrane"/>
    <property type="evidence" value="ECO:0007669"/>
    <property type="project" value="UniProtKB-SubCell"/>
</dbReference>
<reference evidence="11" key="1">
    <citation type="submission" date="2017-03" db="EMBL/GenBank/DDBJ databases">
        <title>Genomes of endolithic fungi from Antarctica.</title>
        <authorList>
            <person name="Coleine C."/>
            <person name="Masonjones S."/>
            <person name="Stajich J.E."/>
        </authorList>
    </citation>
    <scope>NUCLEOTIDE SEQUENCE [LARGE SCALE GENOMIC DNA]</scope>
    <source>
        <strain evidence="11">CCFEE 5527</strain>
    </source>
</reference>
<dbReference type="Proteomes" id="UP000192596">
    <property type="component" value="Unassembled WGS sequence"/>
</dbReference>
<keyword evidence="11" id="KW-1185">Reference proteome</keyword>
<keyword evidence="3" id="KW-0813">Transport</keyword>
<keyword evidence="7" id="KW-0496">Mitochondrion</keyword>
<organism evidence="10 11">
    <name type="scientific">Cryoendolithus antarcticus</name>
    <dbReference type="NCBI Taxonomy" id="1507870"/>
    <lineage>
        <taxon>Eukaryota</taxon>
        <taxon>Fungi</taxon>
        <taxon>Dikarya</taxon>
        <taxon>Ascomycota</taxon>
        <taxon>Pezizomycotina</taxon>
        <taxon>Dothideomycetes</taxon>
        <taxon>Dothideomycetidae</taxon>
        <taxon>Cladosporiales</taxon>
        <taxon>Cladosporiaceae</taxon>
        <taxon>Cryoendolithus</taxon>
    </lineage>
</organism>
<dbReference type="PANTHER" id="PTHR12653">
    <property type="entry name" value="NADH-UBIQUINONE OXIDOREDUCTASE 13 KD-B SUBUNIT"/>
    <property type="match status" value="1"/>
</dbReference>
<dbReference type="Pfam" id="PF04716">
    <property type="entry name" value="ETC_C1_NDUFA5"/>
    <property type="match status" value="1"/>
</dbReference>
<keyword evidence="4" id="KW-0679">Respiratory chain</keyword>
<evidence type="ECO:0000256" key="7">
    <source>
        <dbReference type="ARBA" id="ARBA00023128"/>
    </source>
</evidence>
<dbReference type="InterPro" id="IPR006806">
    <property type="entry name" value="NDUFA5"/>
</dbReference>
<feature type="region of interest" description="Disordered" evidence="9">
    <location>
        <begin position="221"/>
        <end position="242"/>
    </location>
</feature>
<dbReference type="EMBL" id="NAJO01000027">
    <property type="protein sequence ID" value="OQO02471.1"/>
    <property type="molecule type" value="Genomic_DNA"/>
</dbReference>
<keyword evidence="6" id="KW-0249">Electron transport</keyword>
<evidence type="ECO:0000313" key="11">
    <source>
        <dbReference type="Proteomes" id="UP000192596"/>
    </source>
</evidence>
<dbReference type="STRING" id="1507870.A0A1V8STX0"/>
<proteinExistence type="inferred from homology"/>
<evidence type="ECO:0000256" key="6">
    <source>
        <dbReference type="ARBA" id="ARBA00022982"/>
    </source>
</evidence>